<name>A0A1E5T4Y8_9BACT</name>
<evidence type="ECO:0000313" key="8">
    <source>
        <dbReference type="Proteomes" id="UP000095552"/>
    </source>
</evidence>
<keyword evidence="4" id="KW-0456">Lyase</keyword>
<dbReference type="Pfam" id="PF01212">
    <property type="entry name" value="Beta_elim_lyase"/>
    <property type="match status" value="1"/>
</dbReference>
<comment type="similarity">
    <text evidence="2">Belongs to the threonine aldolase family.</text>
</comment>
<evidence type="ECO:0000313" key="7">
    <source>
        <dbReference type="EMBL" id="OEK06432.1"/>
    </source>
</evidence>
<evidence type="ECO:0000256" key="4">
    <source>
        <dbReference type="ARBA" id="ARBA00023239"/>
    </source>
</evidence>
<evidence type="ECO:0000256" key="1">
    <source>
        <dbReference type="ARBA" id="ARBA00001933"/>
    </source>
</evidence>
<gene>
    <name evidence="7" type="ORF">BFP71_01780</name>
</gene>
<dbReference type="GO" id="GO:0005829">
    <property type="term" value="C:cytosol"/>
    <property type="evidence" value="ECO:0007669"/>
    <property type="project" value="TreeGrafter"/>
</dbReference>
<dbReference type="OrthoDB" id="9774495at2"/>
<protein>
    <submittedName>
        <fullName evidence="7">Threonine aldolase</fullName>
    </submittedName>
</protein>
<feature type="domain" description="Aromatic amino acid beta-eliminating lyase/threonine aldolase" evidence="6">
    <location>
        <begin position="4"/>
        <end position="284"/>
    </location>
</feature>
<dbReference type="GO" id="GO:0008732">
    <property type="term" value="F:L-allo-threonine aldolase activity"/>
    <property type="evidence" value="ECO:0007669"/>
    <property type="project" value="TreeGrafter"/>
</dbReference>
<dbReference type="FunFam" id="3.40.640.10:FF:000030">
    <property type="entry name" value="Low-specificity L-threonine aldolase"/>
    <property type="match status" value="1"/>
</dbReference>
<dbReference type="RefSeq" id="WP_069833744.1">
    <property type="nucleotide sequence ID" value="NZ_MDGQ01000003.1"/>
</dbReference>
<evidence type="ECO:0000256" key="3">
    <source>
        <dbReference type="ARBA" id="ARBA00022898"/>
    </source>
</evidence>
<sequence length="338" mass="36998">MVIDLRSDTLTKPTPGMLDAMMSAEVGDDMFGEDPSVTALEKRAADMFGMEAALYCASGTMTNQIGIRLHTTLQDEVICHKYSHIYLYESGGLMSNSGVSVRLLEGERGLIKAEDVKAAIQPDDIHAPVSRVVSLENTMNKGGGSCYDFDEITAIREICDTNGLALHLDGARLFNALIATGQDPKAYGEVFDTISICLSKGLGAPVGSILLGNHDDIKRSKRIRKVMGGAWRQAGYIAAAANYALDYQVDRLVEDHDRAKAIATVLGDLAYVEEVYPCETNILIFKLSDKYTNDAFLKKLADKNIHAFGFGPQLIRFVTHHDFTDDHMTELIAVLKTL</sequence>
<dbReference type="EMBL" id="MDGQ01000003">
    <property type="protein sequence ID" value="OEK06432.1"/>
    <property type="molecule type" value="Genomic_DNA"/>
</dbReference>
<keyword evidence="8" id="KW-1185">Reference proteome</keyword>
<reference evidence="7 8" key="1">
    <citation type="submission" date="2016-08" db="EMBL/GenBank/DDBJ databases">
        <title>Draft genome of Fabibacter sp. strain SK-8.</title>
        <authorList>
            <person name="Wong S.-K."/>
            <person name="Hamasaki K."/>
            <person name="Yoshizawa S."/>
        </authorList>
    </citation>
    <scope>NUCLEOTIDE SEQUENCE [LARGE SCALE GENOMIC DNA]</scope>
    <source>
        <strain evidence="7 8">SK-8</strain>
    </source>
</reference>
<proteinExistence type="inferred from homology"/>
<organism evidence="7 8">
    <name type="scientific">Roseivirga misakiensis</name>
    <dbReference type="NCBI Taxonomy" id="1563681"/>
    <lineage>
        <taxon>Bacteria</taxon>
        <taxon>Pseudomonadati</taxon>
        <taxon>Bacteroidota</taxon>
        <taxon>Cytophagia</taxon>
        <taxon>Cytophagales</taxon>
        <taxon>Roseivirgaceae</taxon>
        <taxon>Roseivirga</taxon>
    </lineage>
</organism>
<dbReference type="PANTHER" id="PTHR48097:SF9">
    <property type="entry name" value="L-THREONINE ALDOLASE"/>
    <property type="match status" value="1"/>
</dbReference>
<dbReference type="PIRSF" id="PIRSF017617">
    <property type="entry name" value="Thr_aldolase"/>
    <property type="match status" value="1"/>
</dbReference>
<dbReference type="NCBIfam" id="NF041359">
    <property type="entry name" value="GntG_guanitoxin"/>
    <property type="match status" value="1"/>
</dbReference>
<dbReference type="Gene3D" id="3.90.1150.10">
    <property type="entry name" value="Aspartate Aminotransferase, domain 1"/>
    <property type="match status" value="1"/>
</dbReference>
<comment type="cofactor">
    <cofactor evidence="1">
        <name>pyridoxal 5'-phosphate</name>
        <dbReference type="ChEBI" id="CHEBI:597326"/>
    </cofactor>
</comment>
<dbReference type="AlphaFoldDB" id="A0A1E5T4Y8"/>
<dbReference type="SUPFAM" id="SSF53383">
    <property type="entry name" value="PLP-dependent transferases"/>
    <property type="match status" value="1"/>
</dbReference>
<evidence type="ECO:0000256" key="2">
    <source>
        <dbReference type="ARBA" id="ARBA00006966"/>
    </source>
</evidence>
<dbReference type="Gene3D" id="3.40.640.10">
    <property type="entry name" value="Type I PLP-dependent aspartate aminotransferase-like (Major domain)"/>
    <property type="match status" value="1"/>
</dbReference>
<feature type="modified residue" description="N6-(pyridoxal phosphate)lysine" evidence="5">
    <location>
        <position position="200"/>
    </location>
</feature>
<dbReference type="InterPro" id="IPR015424">
    <property type="entry name" value="PyrdxlP-dep_Trfase"/>
</dbReference>
<dbReference type="InterPro" id="IPR023603">
    <property type="entry name" value="Low_specificity_L-TA-like"/>
</dbReference>
<dbReference type="STRING" id="1563681.BFP71_01780"/>
<evidence type="ECO:0000256" key="5">
    <source>
        <dbReference type="PIRSR" id="PIRSR017617-1"/>
    </source>
</evidence>
<dbReference type="InterPro" id="IPR001597">
    <property type="entry name" value="ArAA_b-elim_lyase/Thr_aldolase"/>
</dbReference>
<accession>A0A1E5T4Y8</accession>
<dbReference type="InterPro" id="IPR015421">
    <property type="entry name" value="PyrdxlP-dep_Trfase_major"/>
</dbReference>
<dbReference type="InterPro" id="IPR015422">
    <property type="entry name" value="PyrdxlP-dep_Trfase_small"/>
</dbReference>
<dbReference type="GO" id="GO:0006545">
    <property type="term" value="P:glycine biosynthetic process"/>
    <property type="evidence" value="ECO:0007669"/>
    <property type="project" value="TreeGrafter"/>
</dbReference>
<evidence type="ECO:0000259" key="6">
    <source>
        <dbReference type="Pfam" id="PF01212"/>
    </source>
</evidence>
<dbReference type="PANTHER" id="PTHR48097">
    <property type="entry name" value="L-THREONINE ALDOLASE-RELATED"/>
    <property type="match status" value="1"/>
</dbReference>
<dbReference type="GO" id="GO:0006567">
    <property type="term" value="P:L-threonine catabolic process"/>
    <property type="evidence" value="ECO:0007669"/>
    <property type="project" value="TreeGrafter"/>
</dbReference>
<dbReference type="Proteomes" id="UP000095552">
    <property type="component" value="Unassembled WGS sequence"/>
</dbReference>
<comment type="caution">
    <text evidence="7">The sequence shown here is derived from an EMBL/GenBank/DDBJ whole genome shotgun (WGS) entry which is preliminary data.</text>
</comment>
<keyword evidence="3" id="KW-0663">Pyridoxal phosphate</keyword>